<dbReference type="Pfam" id="PF04127">
    <property type="entry name" value="DFP"/>
    <property type="match status" value="1"/>
</dbReference>
<reference evidence="3" key="1">
    <citation type="submission" date="2021-05" db="EMBL/GenBank/DDBJ databases">
        <authorList>
            <person name="Alioto T."/>
            <person name="Alioto T."/>
            <person name="Gomez Garrido J."/>
        </authorList>
    </citation>
    <scope>NUCLEOTIDE SEQUENCE</scope>
</reference>
<feature type="domain" description="DNA/pantothenate metabolism flavoprotein C-terminal" evidence="2">
    <location>
        <begin position="174"/>
        <end position="296"/>
    </location>
</feature>
<dbReference type="Gene3D" id="3.40.50.10300">
    <property type="entry name" value="CoaB-like"/>
    <property type="match status" value="1"/>
</dbReference>
<name>A0A8D8PX79_9HEMI</name>
<dbReference type="SUPFAM" id="SSF102645">
    <property type="entry name" value="CoaB-like"/>
    <property type="match status" value="1"/>
</dbReference>
<dbReference type="GO" id="GO:0003824">
    <property type="term" value="F:catalytic activity"/>
    <property type="evidence" value="ECO:0007669"/>
    <property type="project" value="UniProtKB-ARBA"/>
</dbReference>
<dbReference type="EMBL" id="HBUF01377785">
    <property type="protein sequence ID" value="CAG6729057.1"/>
    <property type="molecule type" value="Transcribed_RNA"/>
</dbReference>
<evidence type="ECO:0000259" key="2">
    <source>
        <dbReference type="Pfam" id="PF04127"/>
    </source>
</evidence>
<dbReference type="EMBL" id="HBUF01036370">
    <property type="protein sequence ID" value="CAG6616627.1"/>
    <property type="molecule type" value="Transcribed_RNA"/>
</dbReference>
<evidence type="ECO:0000313" key="3">
    <source>
        <dbReference type="EMBL" id="CAG6616628.1"/>
    </source>
</evidence>
<comment type="similarity">
    <text evidence="1">Belongs to the PPC synthetase family.</text>
</comment>
<dbReference type="PANTHER" id="PTHR12290">
    <property type="entry name" value="CORNICHON-RELATED"/>
    <property type="match status" value="1"/>
</dbReference>
<dbReference type="EMBL" id="HBUF01036371">
    <property type="protein sequence ID" value="CAG6616628.1"/>
    <property type="molecule type" value="Transcribed_RNA"/>
</dbReference>
<protein>
    <submittedName>
        <fullName evidence="3">Uncharacterized protein C4B3.18</fullName>
    </submittedName>
</protein>
<dbReference type="InterPro" id="IPR007085">
    <property type="entry name" value="DNA/pantothenate-metab_flavo_C"/>
</dbReference>
<dbReference type="InterPro" id="IPR035929">
    <property type="entry name" value="CoaB-like_sf"/>
</dbReference>
<sequence>MSTINWEKFYTTLKAPQNVDLVKEKIGDFYNQHKDKKIAVITSGGTTVPMEHNTVRFVDNFSAGTRGSASVEHFLEQGYAVLFVYRSNSIRPFIRHFSGSVFLESLEVSSENPNQISVKSDLVPKVRPLLERYSHVTKHNLLLSLEFTTLAEYLWLLRVVCESLQQGGDRILLYLAAAVADFYIPADEMPEHKMQSGDGPPTISLQLVPKMLSPLTSVWSPKAFVVSFKLETNPEILVKKAKAALDKYHHKLVIGNLLHSRKFEVVLVSPDNEETIQLSERDRDTGVEIEKYLVAEVVRRHEMFRTQNNNGK</sequence>
<accession>A0A8D8PX79</accession>
<dbReference type="GO" id="GO:0015937">
    <property type="term" value="P:coenzyme A biosynthetic process"/>
    <property type="evidence" value="ECO:0007669"/>
    <property type="project" value="UniProtKB-ARBA"/>
</dbReference>
<organism evidence="3">
    <name type="scientific">Cacopsylla melanoneura</name>
    <dbReference type="NCBI Taxonomy" id="428564"/>
    <lineage>
        <taxon>Eukaryota</taxon>
        <taxon>Metazoa</taxon>
        <taxon>Ecdysozoa</taxon>
        <taxon>Arthropoda</taxon>
        <taxon>Hexapoda</taxon>
        <taxon>Insecta</taxon>
        <taxon>Pterygota</taxon>
        <taxon>Neoptera</taxon>
        <taxon>Paraneoptera</taxon>
        <taxon>Hemiptera</taxon>
        <taxon>Sternorrhyncha</taxon>
        <taxon>Psylloidea</taxon>
        <taxon>Psyllidae</taxon>
        <taxon>Psyllinae</taxon>
        <taxon>Cacopsylla</taxon>
    </lineage>
</organism>
<proteinExistence type="inferred from homology"/>
<dbReference type="AlphaFoldDB" id="A0A8D8PX79"/>
<evidence type="ECO:0000256" key="1">
    <source>
        <dbReference type="ARBA" id="ARBA00005703"/>
    </source>
</evidence>
<dbReference type="EMBL" id="HBUF01377786">
    <property type="protein sequence ID" value="CAG6729058.1"/>
    <property type="molecule type" value="Transcribed_RNA"/>
</dbReference>
<dbReference type="EMBL" id="HBUF01377784">
    <property type="protein sequence ID" value="CAG6729056.1"/>
    <property type="molecule type" value="Transcribed_RNA"/>
</dbReference>